<dbReference type="EMBL" id="JACGWN010000004">
    <property type="protein sequence ID" value="KAL0451784.1"/>
    <property type="molecule type" value="Genomic_DNA"/>
</dbReference>
<proteinExistence type="predicted"/>
<protein>
    <submittedName>
        <fullName evidence="1">Uncharacterized protein</fullName>
    </submittedName>
</protein>
<dbReference type="AlphaFoldDB" id="A0AAW2XEY7"/>
<organism evidence="1">
    <name type="scientific">Sesamum latifolium</name>
    <dbReference type="NCBI Taxonomy" id="2727402"/>
    <lineage>
        <taxon>Eukaryota</taxon>
        <taxon>Viridiplantae</taxon>
        <taxon>Streptophyta</taxon>
        <taxon>Embryophyta</taxon>
        <taxon>Tracheophyta</taxon>
        <taxon>Spermatophyta</taxon>
        <taxon>Magnoliopsida</taxon>
        <taxon>eudicotyledons</taxon>
        <taxon>Gunneridae</taxon>
        <taxon>Pentapetalae</taxon>
        <taxon>asterids</taxon>
        <taxon>lamiids</taxon>
        <taxon>Lamiales</taxon>
        <taxon>Pedaliaceae</taxon>
        <taxon>Sesamum</taxon>
    </lineage>
</organism>
<gene>
    <name evidence="1" type="ORF">Slati_1156500</name>
</gene>
<evidence type="ECO:0000313" key="1">
    <source>
        <dbReference type="EMBL" id="KAL0451784.1"/>
    </source>
</evidence>
<reference evidence="1" key="2">
    <citation type="journal article" date="2024" name="Plant">
        <title>Genomic evolution and insights into agronomic trait innovations of Sesamum species.</title>
        <authorList>
            <person name="Miao H."/>
            <person name="Wang L."/>
            <person name="Qu L."/>
            <person name="Liu H."/>
            <person name="Sun Y."/>
            <person name="Le M."/>
            <person name="Wang Q."/>
            <person name="Wei S."/>
            <person name="Zheng Y."/>
            <person name="Lin W."/>
            <person name="Duan Y."/>
            <person name="Cao H."/>
            <person name="Xiong S."/>
            <person name="Wang X."/>
            <person name="Wei L."/>
            <person name="Li C."/>
            <person name="Ma Q."/>
            <person name="Ju M."/>
            <person name="Zhao R."/>
            <person name="Li G."/>
            <person name="Mu C."/>
            <person name="Tian Q."/>
            <person name="Mei H."/>
            <person name="Zhang T."/>
            <person name="Gao T."/>
            <person name="Zhang H."/>
        </authorList>
    </citation>
    <scope>NUCLEOTIDE SEQUENCE</scope>
    <source>
        <strain evidence="1">KEN1</strain>
    </source>
</reference>
<comment type="caution">
    <text evidence="1">The sequence shown here is derived from an EMBL/GenBank/DDBJ whole genome shotgun (WGS) entry which is preliminary data.</text>
</comment>
<sequence length="141" mass="16045">MPVWKTWFFYERFIRKGDACLAYVKGVCLGRGLFVNDASEQSLLSAKLPLEEVFEEVFVAWFSGFRSGRLGRQSHKLGPGMSLVQPAEPRRYQLFPRRRQFMRSESARVQWIWTIVLGLAGVDANLEGGTCKKELAGAKVK</sequence>
<accession>A0AAW2XEY7</accession>
<reference evidence="1" key="1">
    <citation type="submission" date="2020-06" db="EMBL/GenBank/DDBJ databases">
        <authorList>
            <person name="Li T."/>
            <person name="Hu X."/>
            <person name="Zhang T."/>
            <person name="Song X."/>
            <person name="Zhang H."/>
            <person name="Dai N."/>
            <person name="Sheng W."/>
            <person name="Hou X."/>
            <person name="Wei L."/>
        </authorList>
    </citation>
    <scope>NUCLEOTIDE SEQUENCE</scope>
    <source>
        <strain evidence="1">KEN1</strain>
        <tissue evidence="1">Leaf</tissue>
    </source>
</reference>
<name>A0AAW2XEY7_9LAMI</name>